<keyword evidence="6" id="KW-1185">Reference proteome</keyword>
<dbReference type="GO" id="GO:0006508">
    <property type="term" value="P:proteolysis"/>
    <property type="evidence" value="ECO:0007669"/>
    <property type="project" value="UniProtKB-KW"/>
</dbReference>
<dbReference type="GO" id="GO:0070646">
    <property type="term" value="P:protein modification by small protein removal"/>
    <property type="evidence" value="ECO:0007669"/>
    <property type="project" value="TreeGrafter"/>
</dbReference>
<dbReference type="EMBL" id="VTPC01004760">
    <property type="protein sequence ID" value="KAF2896761.1"/>
    <property type="molecule type" value="Genomic_DNA"/>
</dbReference>
<protein>
    <recommendedName>
        <fullName evidence="4">PPPDE domain-containing protein</fullName>
    </recommendedName>
</protein>
<dbReference type="InterPro" id="IPR042266">
    <property type="entry name" value="PPPDE_sf"/>
</dbReference>
<organism evidence="5 6">
    <name type="scientific">Ignelater luminosus</name>
    <name type="common">Cucubano</name>
    <name type="synonym">Pyrophorus luminosus</name>
    <dbReference type="NCBI Taxonomy" id="2038154"/>
    <lineage>
        <taxon>Eukaryota</taxon>
        <taxon>Metazoa</taxon>
        <taxon>Ecdysozoa</taxon>
        <taxon>Arthropoda</taxon>
        <taxon>Hexapoda</taxon>
        <taxon>Insecta</taxon>
        <taxon>Pterygota</taxon>
        <taxon>Neoptera</taxon>
        <taxon>Endopterygota</taxon>
        <taxon>Coleoptera</taxon>
        <taxon>Polyphaga</taxon>
        <taxon>Elateriformia</taxon>
        <taxon>Elateroidea</taxon>
        <taxon>Elateridae</taxon>
        <taxon>Agrypninae</taxon>
        <taxon>Pyrophorini</taxon>
        <taxon>Ignelater</taxon>
    </lineage>
</organism>
<dbReference type="SMART" id="SM01179">
    <property type="entry name" value="DUF862"/>
    <property type="match status" value="1"/>
</dbReference>
<evidence type="ECO:0000313" key="6">
    <source>
        <dbReference type="Proteomes" id="UP000801492"/>
    </source>
</evidence>
<evidence type="ECO:0000256" key="1">
    <source>
        <dbReference type="ARBA" id="ARBA00008140"/>
    </source>
</evidence>
<dbReference type="InterPro" id="IPR008580">
    <property type="entry name" value="PPPDE_dom"/>
</dbReference>
<dbReference type="Pfam" id="PF05903">
    <property type="entry name" value="Peptidase_C97"/>
    <property type="match status" value="1"/>
</dbReference>
<dbReference type="Proteomes" id="UP000801492">
    <property type="component" value="Unassembled WGS sequence"/>
</dbReference>
<evidence type="ECO:0000256" key="2">
    <source>
        <dbReference type="ARBA" id="ARBA00022670"/>
    </source>
</evidence>
<name>A0A8K0GF28_IGNLU</name>
<dbReference type="PANTHER" id="PTHR12378:SF7">
    <property type="entry name" value="DESUMOYLATING ISOPEPTIDASE 1"/>
    <property type="match status" value="1"/>
</dbReference>
<evidence type="ECO:0000259" key="4">
    <source>
        <dbReference type="PROSITE" id="PS51858"/>
    </source>
</evidence>
<dbReference type="OrthoDB" id="21221at2759"/>
<proteinExistence type="inferred from homology"/>
<reference evidence="5" key="1">
    <citation type="submission" date="2019-08" db="EMBL/GenBank/DDBJ databases">
        <title>The genome of the North American firefly Photinus pyralis.</title>
        <authorList>
            <consortium name="Photinus pyralis genome working group"/>
            <person name="Fallon T.R."/>
            <person name="Sander Lower S.E."/>
            <person name="Weng J.-K."/>
        </authorList>
    </citation>
    <scope>NUCLEOTIDE SEQUENCE</scope>
    <source>
        <strain evidence="5">TRF0915ILg1</strain>
        <tissue evidence="5">Whole body</tissue>
    </source>
</reference>
<comment type="caution">
    <text evidence="5">The sequence shown here is derived from an EMBL/GenBank/DDBJ whole genome shotgun (WGS) entry which is preliminary data.</text>
</comment>
<feature type="domain" description="PPPDE" evidence="4">
    <location>
        <begin position="9"/>
        <end position="136"/>
    </location>
</feature>
<evidence type="ECO:0000313" key="5">
    <source>
        <dbReference type="EMBL" id="KAF2896761.1"/>
    </source>
</evidence>
<dbReference type="AlphaFoldDB" id="A0A8K0GF28"/>
<sequence length="136" mass="15374">MVASNMSQSPVLLLASKLNIPVSISSSSNQHQDGKSEAWHVSICVFDREYSCGRDGITISKIKQQPPESIIIGYTNTTCEELNNYVKNLKGWKKRNYDVLNNNCQHFAQLILRFLGIKKLIPKHFTNLPKVLRSAL</sequence>
<keyword evidence="2" id="KW-0645">Protease</keyword>
<comment type="similarity">
    <text evidence="1">Belongs to the DeSI family.</text>
</comment>
<dbReference type="PROSITE" id="PS51858">
    <property type="entry name" value="PPPDE"/>
    <property type="match status" value="1"/>
</dbReference>
<keyword evidence="3" id="KW-0378">Hydrolase</keyword>
<dbReference type="PANTHER" id="PTHR12378">
    <property type="entry name" value="DESUMOYLATING ISOPEPTIDASE"/>
    <property type="match status" value="1"/>
</dbReference>
<evidence type="ECO:0000256" key="3">
    <source>
        <dbReference type="ARBA" id="ARBA00022801"/>
    </source>
</evidence>
<accession>A0A8K0GF28</accession>
<gene>
    <name evidence="5" type="ORF">ILUMI_09415</name>
</gene>
<dbReference type="GO" id="GO:0008233">
    <property type="term" value="F:peptidase activity"/>
    <property type="evidence" value="ECO:0007669"/>
    <property type="project" value="UniProtKB-KW"/>
</dbReference>
<dbReference type="Gene3D" id="3.90.1720.30">
    <property type="entry name" value="PPPDE domains"/>
    <property type="match status" value="1"/>
</dbReference>